<comment type="caution">
    <text evidence="3">The sequence shown here is derived from an EMBL/GenBank/DDBJ whole genome shotgun (WGS) entry which is preliminary data.</text>
</comment>
<dbReference type="AlphaFoldDB" id="A0A0F8XHT3"/>
<dbReference type="InterPro" id="IPR050272">
    <property type="entry name" value="Isochorismatase-like_hydrls"/>
</dbReference>
<dbReference type="PANTHER" id="PTHR43540:SF6">
    <property type="entry name" value="ISOCHORISMATASE-LIKE DOMAIN-CONTAINING PROTEIN"/>
    <property type="match status" value="1"/>
</dbReference>
<evidence type="ECO:0000259" key="2">
    <source>
        <dbReference type="Pfam" id="PF00857"/>
    </source>
</evidence>
<dbReference type="InterPro" id="IPR036380">
    <property type="entry name" value="Isochorismatase-like_sf"/>
</dbReference>
<organism evidence="3">
    <name type="scientific">marine sediment metagenome</name>
    <dbReference type="NCBI Taxonomy" id="412755"/>
    <lineage>
        <taxon>unclassified sequences</taxon>
        <taxon>metagenomes</taxon>
        <taxon>ecological metagenomes</taxon>
    </lineage>
</organism>
<dbReference type="InterPro" id="IPR000868">
    <property type="entry name" value="Isochorismatase-like_dom"/>
</dbReference>
<dbReference type="CDD" id="cd00431">
    <property type="entry name" value="cysteine_hydrolases"/>
    <property type="match status" value="1"/>
</dbReference>
<evidence type="ECO:0000256" key="1">
    <source>
        <dbReference type="ARBA" id="ARBA00022801"/>
    </source>
</evidence>
<proteinExistence type="predicted"/>
<dbReference type="EMBL" id="LAZR01059119">
    <property type="protein sequence ID" value="KKK68468.1"/>
    <property type="molecule type" value="Genomic_DNA"/>
</dbReference>
<dbReference type="PANTHER" id="PTHR43540">
    <property type="entry name" value="PEROXYUREIDOACRYLATE/UREIDOACRYLATE AMIDOHYDROLASE-RELATED"/>
    <property type="match status" value="1"/>
</dbReference>
<accession>A0A0F8XHT3</accession>
<feature type="non-terminal residue" evidence="3">
    <location>
        <position position="1"/>
    </location>
</feature>
<reference evidence="3" key="1">
    <citation type="journal article" date="2015" name="Nature">
        <title>Complex archaea that bridge the gap between prokaryotes and eukaryotes.</title>
        <authorList>
            <person name="Spang A."/>
            <person name="Saw J.H."/>
            <person name="Jorgensen S.L."/>
            <person name="Zaremba-Niedzwiedzka K."/>
            <person name="Martijn J."/>
            <person name="Lind A.E."/>
            <person name="van Eijk R."/>
            <person name="Schleper C."/>
            <person name="Guy L."/>
            <person name="Ettema T.J."/>
        </authorList>
    </citation>
    <scope>NUCLEOTIDE SEQUENCE</scope>
</reference>
<dbReference type="Gene3D" id="3.40.50.850">
    <property type="entry name" value="Isochorismatase-like"/>
    <property type="match status" value="1"/>
</dbReference>
<gene>
    <name evidence="3" type="ORF">LCGC14_2943750</name>
</gene>
<dbReference type="Pfam" id="PF00857">
    <property type="entry name" value="Isochorismatase"/>
    <property type="match status" value="1"/>
</dbReference>
<dbReference type="SUPFAM" id="SSF52499">
    <property type="entry name" value="Isochorismatase-like hydrolases"/>
    <property type="match status" value="1"/>
</dbReference>
<feature type="domain" description="Isochorismatase-like" evidence="2">
    <location>
        <begin position="67"/>
        <end position="233"/>
    </location>
</feature>
<protein>
    <recommendedName>
        <fullName evidence="2">Isochorismatase-like domain-containing protein</fullName>
    </recommendedName>
</protein>
<evidence type="ECO:0000313" key="3">
    <source>
        <dbReference type="EMBL" id="KKK68468.1"/>
    </source>
</evidence>
<dbReference type="GO" id="GO:0016787">
    <property type="term" value="F:hydrolase activity"/>
    <property type="evidence" value="ECO:0007669"/>
    <property type="project" value="UniProtKB-KW"/>
</dbReference>
<keyword evidence="1" id="KW-0378">Hydrolase</keyword>
<sequence length="257" mass="29192">PKMMIYRLRLARKWQLLTKKGGRIMAKKTNIGERAKVANYTPPPFKFNPDLNGERDITPLLMDPETTALIVIDVQNLFTDPKAPLGAPDGPKIIPHINKLVASCRRHKIPIIWVQETNRKDGSDLGMMGKYWVGFSPPEPWLEAGTHLWELYPELDNQPDDIYVTKTKYNAFWGSDLEAVLRGLDVESIIFTGICTDVCVGTTLIDAFHRDFNPIMAHDATTTFTPFKQEWLTRTELLWGRILTTDEVIAELDAMAP</sequence>
<name>A0A0F8XHT3_9ZZZZ</name>